<dbReference type="PANTHER" id="PTHR37535">
    <property type="entry name" value="FLUG DOMAIN PROTEIN"/>
    <property type="match status" value="1"/>
</dbReference>
<proteinExistence type="predicted"/>
<dbReference type="Proteomes" id="UP000053732">
    <property type="component" value="Unassembled WGS sequence"/>
</dbReference>
<name>A0A0G4PM44_PENC3</name>
<gene>
    <name evidence="2" type="ORF">PCAMFM013_S022g000084</name>
</gene>
<protein>
    <submittedName>
        <fullName evidence="2">Uncharacterized protein</fullName>
    </submittedName>
</protein>
<dbReference type="AlphaFoldDB" id="A0A0G4PM44"/>
<keyword evidence="3" id="KW-1185">Reference proteome</keyword>
<dbReference type="STRING" id="1429867.A0A0G4PM44"/>
<dbReference type="InterPro" id="IPR021842">
    <property type="entry name" value="DUF3435"/>
</dbReference>
<dbReference type="PANTHER" id="PTHR37535:SF2">
    <property type="entry name" value="FINGER DOMAIN PROTEIN, PUTATIVE (AFU_ORTHOLOGUE AFUA_6G09300)-RELATED"/>
    <property type="match status" value="1"/>
</dbReference>
<evidence type="ECO:0000256" key="1">
    <source>
        <dbReference type="SAM" id="MobiDB-lite"/>
    </source>
</evidence>
<organism evidence="2 3">
    <name type="scientific">Penicillium camemberti (strain FM 013)</name>
    <dbReference type="NCBI Taxonomy" id="1429867"/>
    <lineage>
        <taxon>Eukaryota</taxon>
        <taxon>Fungi</taxon>
        <taxon>Dikarya</taxon>
        <taxon>Ascomycota</taxon>
        <taxon>Pezizomycotina</taxon>
        <taxon>Eurotiomycetes</taxon>
        <taxon>Eurotiomycetidae</taxon>
        <taxon>Eurotiales</taxon>
        <taxon>Aspergillaceae</taxon>
        <taxon>Penicillium</taxon>
    </lineage>
</organism>
<feature type="region of interest" description="Disordered" evidence="1">
    <location>
        <begin position="1"/>
        <end position="59"/>
    </location>
</feature>
<feature type="compositionally biased region" description="Acidic residues" evidence="1">
    <location>
        <begin position="42"/>
        <end position="59"/>
    </location>
</feature>
<reference evidence="2 3" key="1">
    <citation type="journal article" date="2014" name="Nat. Commun.">
        <title>Multiple recent horizontal transfers of a large genomic region in cheese making fungi.</title>
        <authorList>
            <person name="Cheeseman K."/>
            <person name="Ropars J."/>
            <person name="Renault P."/>
            <person name="Dupont J."/>
            <person name="Gouzy J."/>
            <person name="Branca A."/>
            <person name="Abraham A.L."/>
            <person name="Ceppi M."/>
            <person name="Conseiller E."/>
            <person name="Debuchy R."/>
            <person name="Malagnac F."/>
            <person name="Goarin A."/>
            <person name="Silar P."/>
            <person name="Lacoste S."/>
            <person name="Sallet E."/>
            <person name="Bensimon A."/>
            <person name="Giraud T."/>
            <person name="Brygoo Y."/>
        </authorList>
    </citation>
    <scope>NUCLEOTIDE SEQUENCE [LARGE SCALE GENOMIC DNA]</scope>
    <source>
        <strain evidence="3">FM 013</strain>
    </source>
</reference>
<evidence type="ECO:0000313" key="2">
    <source>
        <dbReference type="EMBL" id="CRL27404.1"/>
    </source>
</evidence>
<dbReference type="EMBL" id="HG793155">
    <property type="protein sequence ID" value="CRL27404.1"/>
    <property type="molecule type" value="Genomic_DNA"/>
</dbReference>
<accession>A0A0G4PM44</accession>
<sequence length="241" mass="27705">MSSHGSVPSDESDTTPGHSEVFSDHASDTDSSTEPSVFDSSSECEDEPEDELVSEDEEEQLPPEYYLHEAESLDVSQLRQKRYSPNTQRSLDDTQYFWDQFCKGMKRDPVEYLSWLSDTEETVRFLKALFSWRCDQRRGKDRRHTAGHLIYKAEVGYGVSKDVYVKIRDVLAIVATEKSLSLKGRPKVTIYVEDVAEFARVVLSTTEMTFLYSWYRIQLLLFCQLAAITGNRPGVLLKLRF</sequence>
<dbReference type="Pfam" id="PF11917">
    <property type="entry name" value="DUF3435"/>
    <property type="match status" value="1"/>
</dbReference>
<evidence type="ECO:0000313" key="3">
    <source>
        <dbReference type="Proteomes" id="UP000053732"/>
    </source>
</evidence>